<comment type="caution">
    <text evidence="1">The sequence shown here is derived from an EMBL/GenBank/DDBJ whole genome shotgun (WGS) entry which is preliminary data.</text>
</comment>
<proteinExistence type="predicted"/>
<dbReference type="EMBL" id="SOCH01000002">
    <property type="protein sequence ID" value="TDU98099.1"/>
    <property type="molecule type" value="Genomic_DNA"/>
</dbReference>
<accession>A0A063YMS3</accession>
<dbReference type="Proteomes" id="UP000294882">
    <property type="component" value="Unassembled WGS sequence"/>
</dbReference>
<dbReference type="AlphaFoldDB" id="A0A063YMS3"/>
<dbReference type="RefSeq" id="WP_036443783.1">
    <property type="nucleotide sequence ID" value="NZ_JAQTIN010000005.1"/>
</dbReference>
<sequence>MKTKFSKKSLPQKMAIIIGSVLVILNSLILINDFLFHDTQIFQIKQIGIKAFKTQVLFYLLRFTFITVHINAFMAISLLIYGTSKKHQFFARRLLNFAMAYFILGIIIYWSAVSFELHARFNRMQEKLPNHLQNKKFYQYFHIYFTHMTTFILGFIGYGFAKNDLILVKRDIWNSSVYPAIYLLMFTISYSIIFANGYNKTQGSYTDKIIGGHSYAAVLYQFIALAKPLFMENPDPNIPIWFVWTKAVFIDLLIFACIILGTVLITFCLQKFFKIKTFANEKEYKTERDIFYQNYLNHNTAEIVQNSTQAQSQ</sequence>
<gene>
    <name evidence="1" type="ORF">JN03_0112</name>
</gene>
<organism evidence="1 2">
    <name type="scientific">Metamycoplasma hyosynoviae</name>
    <dbReference type="NCBI Taxonomy" id="29559"/>
    <lineage>
        <taxon>Bacteria</taxon>
        <taxon>Bacillati</taxon>
        <taxon>Mycoplasmatota</taxon>
        <taxon>Mycoplasmoidales</taxon>
        <taxon>Metamycoplasmataceae</taxon>
        <taxon>Metamycoplasma</taxon>
    </lineage>
</organism>
<protein>
    <submittedName>
        <fullName evidence="1">Uncharacterized protein</fullName>
    </submittedName>
</protein>
<evidence type="ECO:0000313" key="1">
    <source>
        <dbReference type="EMBL" id="TDU98099.1"/>
    </source>
</evidence>
<evidence type="ECO:0000313" key="2">
    <source>
        <dbReference type="Proteomes" id="UP000294882"/>
    </source>
</evidence>
<name>A0A063YMS3_9BACT</name>
<reference evidence="1 2" key="1">
    <citation type="submission" date="2019-03" db="EMBL/GenBank/DDBJ databases">
        <title>Genomic Encyclopedia of Archaeal and Bacterial Type Strains, Phase II (KMG-II): from individual species to whole genera.</title>
        <authorList>
            <person name="Goeker M."/>
        </authorList>
    </citation>
    <scope>NUCLEOTIDE SEQUENCE [LARGE SCALE GENOMIC DNA]</scope>
    <source>
        <strain evidence="1 2">ATCC 25591</strain>
    </source>
</reference>
<dbReference type="OrthoDB" id="9989423at2"/>